<comment type="caution">
    <text evidence="2">The sequence shown here is derived from an EMBL/GenBank/DDBJ whole genome shotgun (WGS) entry which is preliminary data.</text>
</comment>
<dbReference type="EMBL" id="SRLO01000058">
    <property type="protein sequence ID" value="TNN80058.1"/>
    <property type="molecule type" value="Genomic_DNA"/>
</dbReference>
<organism evidence="2 3">
    <name type="scientific">Liparis tanakae</name>
    <name type="common">Tanaka's snailfish</name>
    <dbReference type="NCBI Taxonomy" id="230148"/>
    <lineage>
        <taxon>Eukaryota</taxon>
        <taxon>Metazoa</taxon>
        <taxon>Chordata</taxon>
        <taxon>Craniata</taxon>
        <taxon>Vertebrata</taxon>
        <taxon>Euteleostomi</taxon>
        <taxon>Actinopterygii</taxon>
        <taxon>Neopterygii</taxon>
        <taxon>Teleostei</taxon>
        <taxon>Neoteleostei</taxon>
        <taxon>Acanthomorphata</taxon>
        <taxon>Eupercaria</taxon>
        <taxon>Perciformes</taxon>
        <taxon>Cottioidei</taxon>
        <taxon>Cottales</taxon>
        <taxon>Liparidae</taxon>
        <taxon>Liparis</taxon>
    </lineage>
</organism>
<feature type="compositionally biased region" description="Pro residues" evidence="1">
    <location>
        <begin position="16"/>
        <end position="31"/>
    </location>
</feature>
<dbReference type="Proteomes" id="UP000314294">
    <property type="component" value="Unassembled WGS sequence"/>
</dbReference>
<accession>A0A4Z2IR09</accession>
<protein>
    <submittedName>
        <fullName evidence="2">Uncharacterized protein</fullName>
    </submittedName>
</protein>
<feature type="region of interest" description="Disordered" evidence="1">
    <location>
        <begin position="1"/>
        <end position="31"/>
    </location>
</feature>
<sequence length="209" mass="23568">MPCDLSEPRPFSTAPRQPPPGIPYVPPAPLPQHPPIPTAASAVLQSLPIRPPLMDRRVSNLTSSLSTVFSQENTIERIVEEIKNLGVCSAEDLEFIEADDLAGVQKLIEIRKFKDCIKPSWPPIVLEYQLTRTSKIETESNSSRPTRLLRSVLQSTNEVKLHLGSHNRAKPVKMWTSRSWFIGSIGKSLLLLYRDRYKHTDWPQLVATI</sequence>
<proteinExistence type="predicted"/>
<name>A0A4Z2IR09_9TELE</name>
<dbReference type="OrthoDB" id="8940723at2759"/>
<gene>
    <name evidence="2" type="ORF">EYF80_009709</name>
</gene>
<evidence type="ECO:0000256" key="1">
    <source>
        <dbReference type="SAM" id="MobiDB-lite"/>
    </source>
</evidence>
<dbReference type="AlphaFoldDB" id="A0A4Z2IR09"/>
<keyword evidence="3" id="KW-1185">Reference proteome</keyword>
<evidence type="ECO:0000313" key="3">
    <source>
        <dbReference type="Proteomes" id="UP000314294"/>
    </source>
</evidence>
<reference evidence="2 3" key="1">
    <citation type="submission" date="2019-03" db="EMBL/GenBank/DDBJ databases">
        <title>First draft genome of Liparis tanakae, snailfish: a comprehensive survey of snailfish specific genes.</title>
        <authorList>
            <person name="Kim W."/>
            <person name="Song I."/>
            <person name="Jeong J.-H."/>
            <person name="Kim D."/>
            <person name="Kim S."/>
            <person name="Ryu S."/>
            <person name="Song J.Y."/>
            <person name="Lee S.K."/>
        </authorList>
    </citation>
    <scope>NUCLEOTIDE SEQUENCE [LARGE SCALE GENOMIC DNA]</scope>
    <source>
        <tissue evidence="2">Muscle</tissue>
    </source>
</reference>
<evidence type="ECO:0000313" key="2">
    <source>
        <dbReference type="EMBL" id="TNN80058.1"/>
    </source>
</evidence>